<dbReference type="InterPro" id="IPR015422">
    <property type="entry name" value="PyrdxlP-dep_Trfase_small"/>
</dbReference>
<dbReference type="Proteomes" id="UP000264693">
    <property type="component" value="Chromosome"/>
</dbReference>
<dbReference type="InterPro" id="IPR000653">
    <property type="entry name" value="DegT/StrS_aminotransferase"/>
</dbReference>
<dbReference type="EMBL" id="CP032101">
    <property type="protein sequence ID" value="AXX86636.1"/>
    <property type="molecule type" value="Genomic_DNA"/>
</dbReference>
<evidence type="ECO:0000256" key="2">
    <source>
        <dbReference type="PIRSR" id="PIRSR000390-1"/>
    </source>
</evidence>
<evidence type="ECO:0000256" key="3">
    <source>
        <dbReference type="PIRSR" id="PIRSR000390-2"/>
    </source>
</evidence>
<evidence type="ECO:0000256" key="4">
    <source>
        <dbReference type="RuleBase" id="RU004508"/>
    </source>
</evidence>
<evidence type="ECO:0000256" key="1">
    <source>
        <dbReference type="ARBA" id="ARBA00037999"/>
    </source>
</evidence>
<reference evidence="6" key="2">
    <citation type="submission" date="2017-09" db="EMBL/GenBank/DDBJ databases">
        <authorList>
            <person name="Perez-Cataluna A."/>
            <person name="Figueras M.J."/>
            <person name="Salas-Masso N."/>
        </authorList>
    </citation>
    <scope>NUCLEOTIDE SEQUENCE</scope>
    <source>
        <strain evidence="6">CECT 7727</strain>
    </source>
</reference>
<keyword evidence="6" id="KW-0167">Capsid protein</keyword>
<reference evidence="7" key="1">
    <citation type="submission" date="2017-09" db="EMBL/GenBank/DDBJ databases">
        <title>Arcobacter canalis sp. nov., a new species isolated from a water canal contaminated with urban sewage.</title>
        <authorList>
            <person name="Perez-Cataluna A."/>
            <person name="Salas-Masso N."/>
            <person name="Figueras M.J."/>
        </authorList>
    </citation>
    <scope>NUCLEOTIDE SEQUENCE [LARGE SCALE GENOMIC DNA]</scope>
    <source>
        <strain evidence="7">CECT 7727</strain>
    </source>
</reference>
<sequence length="359" mass="40981">MIKLIKPYISFEEVQNEFKQIFDSGWFTKGKFVEEFRNEIKYYTRAEYCYLTTSATTALTMALKAIDVKAGDEIILSDFSFPATSNVVEDIGATPIFADVDLNTFNMLPKQLECKITSKTKAVIFVDALGNPSGIHEIKKICEKYNLPLIEDGACAIGSSEFGVRCGNIADITCFSFHPRKLLTTGEGGAITFNDSKFVDFFEIKLNHGAKVVNGKFDFVDYGYNYRVPELQCVMGIKQVKKLDKIVKSRNLIREQYIQLLEPLGFQVQQISRDVVYNVQSLVFKVPENINRDELIKYLKQQNIESTIGTYCLSRGTYYAKKYNDVQPNAKYLEENTITLPCYDEVDIKYISEKIKEFV</sequence>
<comment type="similarity">
    <text evidence="1 4">Belongs to the DegT/DnrJ/EryC1 family.</text>
</comment>
<keyword evidence="5" id="KW-0032">Aminotransferase</keyword>
<dbReference type="PIRSF" id="PIRSF000390">
    <property type="entry name" value="PLP_StrS"/>
    <property type="match status" value="1"/>
</dbReference>
<protein>
    <submittedName>
        <fullName evidence="5">Aminotransferase, DegT/DnrJ/EryC1/StrS family</fullName>
    </submittedName>
    <submittedName>
        <fullName evidence="6">Spore coat protein</fullName>
    </submittedName>
</protein>
<evidence type="ECO:0000313" key="7">
    <source>
        <dbReference type="Proteomes" id="UP000224740"/>
    </source>
</evidence>
<dbReference type="GO" id="GO:0008483">
    <property type="term" value="F:transaminase activity"/>
    <property type="evidence" value="ECO:0007669"/>
    <property type="project" value="UniProtKB-KW"/>
</dbReference>
<dbReference type="Proteomes" id="UP000224740">
    <property type="component" value="Unassembled WGS sequence"/>
</dbReference>
<dbReference type="PANTHER" id="PTHR30244:SF34">
    <property type="entry name" value="DTDP-4-AMINO-4,6-DIDEOXYGALACTOSE TRANSAMINASE"/>
    <property type="match status" value="1"/>
</dbReference>
<dbReference type="InterPro" id="IPR015421">
    <property type="entry name" value="PyrdxlP-dep_Trfase_major"/>
</dbReference>
<dbReference type="RefSeq" id="WP_099311655.1">
    <property type="nucleotide sequence ID" value="NZ_CP032101.1"/>
</dbReference>
<evidence type="ECO:0000313" key="5">
    <source>
        <dbReference type="EMBL" id="AXX86636.1"/>
    </source>
</evidence>
<keyword evidence="7" id="KW-1185">Reference proteome</keyword>
<feature type="active site" description="Proton acceptor" evidence="2">
    <location>
        <position position="181"/>
    </location>
</feature>
<dbReference type="InterPro" id="IPR015424">
    <property type="entry name" value="PyrdxlP-dep_Trfase"/>
</dbReference>
<dbReference type="AlphaFoldDB" id="A0A347TJ58"/>
<keyword evidence="3 4" id="KW-0663">Pyridoxal phosphate</keyword>
<dbReference type="GO" id="GO:0000271">
    <property type="term" value="P:polysaccharide biosynthetic process"/>
    <property type="evidence" value="ECO:0007669"/>
    <property type="project" value="TreeGrafter"/>
</dbReference>
<dbReference type="KEGG" id="amar:AMRN_0884"/>
<proteinExistence type="inferred from homology"/>
<dbReference type="PANTHER" id="PTHR30244">
    <property type="entry name" value="TRANSAMINASE"/>
    <property type="match status" value="1"/>
</dbReference>
<organism evidence="5 8">
    <name type="scientific">Malaciobacter marinus</name>
    <dbReference type="NCBI Taxonomy" id="505249"/>
    <lineage>
        <taxon>Bacteria</taxon>
        <taxon>Pseudomonadati</taxon>
        <taxon>Campylobacterota</taxon>
        <taxon>Epsilonproteobacteria</taxon>
        <taxon>Campylobacterales</taxon>
        <taxon>Arcobacteraceae</taxon>
        <taxon>Malaciobacter</taxon>
    </lineage>
</organism>
<dbReference type="CDD" id="cd00616">
    <property type="entry name" value="AHBA_syn"/>
    <property type="match status" value="1"/>
</dbReference>
<dbReference type="Gene3D" id="3.40.640.10">
    <property type="entry name" value="Type I PLP-dependent aspartate aminotransferase-like (Major domain)"/>
    <property type="match status" value="1"/>
</dbReference>
<dbReference type="SUPFAM" id="SSF53383">
    <property type="entry name" value="PLP-dependent transferases"/>
    <property type="match status" value="1"/>
</dbReference>
<feature type="modified residue" description="N6-(pyridoxal phosphate)lysine" evidence="3">
    <location>
        <position position="181"/>
    </location>
</feature>
<dbReference type="GO" id="GO:0030170">
    <property type="term" value="F:pyridoxal phosphate binding"/>
    <property type="evidence" value="ECO:0007669"/>
    <property type="project" value="TreeGrafter"/>
</dbReference>
<reference evidence="5 8" key="3">
    <citation type="submission" date="2018-08" db="EMBL/GenBank/DDBJ databases">
        <title>Complete genome of the Arcobacter marinus type strain JCM 15502.</title>
        <authorList>
            <person name="Miller W.G."/>
            <person name="Yee E."/>
            <person name="Huynh S."/>
            <person name="Parker C.T."/>
        </authorList>
    </citation>
    <scope>NUCLEOTIDE SEQUENCE [LARGE SCALE GENOMIC DNA]</scope>
    <source>
        <strain evidence="5 8">JCM 15502</strain>
    </source>
</reference>
<gene>
    <name evidence="5" type="ORF">AMRN_0884</name>
    <name evidence="6" type="ORF">CPH92_10415</name>
</gene>
<name>A0A347TJ58_9BACT</name>
<keyword evidence="6" id="KW-0946">Virion</keyword>
<dbReference type="Pfam" id="PF01041">
    <property type="entry name" value="DegT_DnrJ_EryC1"/>
    <property type="match status" value="1"/>
</dbReference>
<evidence type="ECO:0000313" key="8">
    <source>
        <dbReference type="Proteomes" id="UP000264693"/>
    </source>
</evidence>
<evidence type="ECO:0000313" key="6">
    <source>
        <dbReference type="EMBL" id="PHO14681.1"/>
    </source>
</evidence>
<accession>A0A347TJ58</accession>
<keyword evidence="5" id="KW-0808">Transferase</keyword>
<dbReference type="Gene3D" id="3.90.1150.10">
    <property type="entry name" value="Aspartate Aminotransferase, domain 1"/>
    <property type="match status" value="1"/>
</dbReference>
<dbReference type="EMBL" id="NXAO01000048">
    <property type="protein sequence ID" value="PHO14681.1"/>
    <property type="molecule type" value="Genomic_DNA"/>
</dbReference>